<dbReference type="EMBL" id="JACCBD010000001">
    <property type="protein sequence ID" value="NYD26098.1"/>
    <property type="molecule type" value="Genomic_DNA"/>
</dbReference>
<gene>
    <name evidence="1" type="ORF">BJ960_000901</name>
</gene>
<organism evidence="1 2">
    <name type="scientific">Leucobacter aridicollis</name>
    <dbReference type="NCBI Taxonomy" id="283878"/>
    <lineage>
        <taxon>Bacteria</taxon>
        <taxon>Bacillati</taxon>
        <taxon>Actinomycetota</taxon>
        <taxon>Actinomycetes</taxon>
        <taxon>Micrococcales</taxon>
        <taxon>Microbacteriaceae</taxon>
        <taxon>Leucobacter</taxon>
    </lineage>
</organism>
<keyword evidence="2" id="KW-1185">Reference proteome</keyword>
<protein>
    <submittedName>
        <fullName evidence="1">Uncharacterized protein</fullName>
    </submittedName>
</protein>
<evidence type="ECO:0000313" key="1">
    <source>
        <dbReference type="EMBL" id="NYD26098.1"/>
    </source>
</evidence>
<comment type="caution">
    <text evidence="1">The sequence shown here is derived from an EMBL/GenBank/DDBJ whole genome shotgun (WGS) entry which is preliminary data.</text>
</comment>
<sequence>MKPIIVTTTNDGEEAYGEAAELALTQSKGRPLALEGVTRYVAPDKYKGGYLKGYAWTFKPL</sequence>
<accession>A0A852R573</accession>
<evidence type="ECO:0000313" key="2">
    <source>
        <dbReference type="Proteomes" id="UP000586095"/>
    </source>
</evidence>
<name>A0A852R573_9MICO</name>
<dbReference type="RefSeq" id="WP_185986429.1">
    <property type="nucleotide sequence ID" value="NZ_BAAALZ010000002.1"/>
</dbReference>
<reference evidence="1 2" key="1">
    <citation type="submission" date="2020-07" db="EMBL/GenBank/DDBJ databases">
        <title>Sequencing the genomes of 1000 actinobacteria strains.</title>
        <authorList>
            <person name="Klenk H.-P."/>
        </authorList>
    </citation>
    <scope>NUCLEOTIDE SEQUENCE [LARGE SCALE GENOMIC DNA]</scope>
    <source>
        <strain evidence="1 2">DSM 17380</strain>
    </source>
</reference>
<dbReference type="AlphaFoldDB" id="A0A852R573"/>
<dbReference type="Proteomes" id="UP000586095">
    <property type="component" value="Unassembled WGS sequence"/>
</dbReference>
<proteinExistence type="predicted"/>